<dbReference type="Pfam" id="PF05635">
    <property type="entry name" value="23S_rRNA_IVP"/>
    <property type="match status" value="1"/>
</dbReference>
<dbReference type="SUPFAM" id="SSF158446">
    <property type="entry name" value="IVS-encoded protein-like"/>
    <property type="match status" value="1"/>
</dbReference>
<proteinExistence type="predicted"/>
<protein>
    <recommendedName>
        <fullName evidence="3">Four helix bundle protein</fullName>
    </recommendedName>
</protein>
<dbReference type="EMBL" id="MGFX01000001">
    <property type="protein sequence ID" value="OGM15795.1"/>
    <property type="molecule type" value="Genomic_DNA"/>
</dbReference>
<dbReference type="NCBIfam" id="TIGR02436">
    <property type="entry name" value="four helix bundle protein"/>
    <property type="match status" value="1"/>
</dbReference>
<comment type="caution">
    <text evidence="1">The sequence shown here is derived from an EMBL/GenBank/DDBJ whole genome shotgun (WGS) entry which is preliminary data.</text>
</comment>
<dbReference type="AlphaFoldDB" id="A0A1F7XNE6"/>
<dbReference type="Proteomes" id="UP000177382">
    <property type="component" value="Unassembled WGS sequence"/>
</dbReference>
<dbReference type="InterPro" id="IPR012657">
    <property type="entry name" value="23S_rRNA-intervening_sequence"/>
</dbReference>
<evidence type="ECO:0000313" key="1">
    <source>
        <dbReference type="EMBL" id="OGM15795.1"/>
    </source>
</evidence>
<dbReference type="Gene3D" id="1.20.1440.60">
    <property type="entry name" value="23S rRNA-intervening sequence"/>
    <property type="match status" value="1"/>
</dbReference>
<evidence type="ECO:0008006" key="3">
    <source>
        <dbReference type="Google" id="ProtNLM"/>
    </source>
</evidence>
<evidence type="ECO:0000313" key="2">
    <source>
        <dbReference type="Proteomes" id="UP000177382"/>
    </source>
</evidence>
<accession>A0A1F7XNE6</accession>
<reference evidence="1 2" key="1">
    <citation type="journal article" date="2016" name="Nat. Commun.">
        <title>Thousands of microbial genomes shed light on interconnected biogeochemical processes in an aquifer system.</title>
        <authorList>
            <person name="Anantharaman K."/>
            <person name="Brown C.T."/>
            <person name="Hug L.A."/>
            <person name="Sharon I."/>
            <person name="Castelle C.J."/>
            <person name="Probst A.J."/>
            <person name="Thomas B.C."/>
            <person name="Singh A."/>
            <person name="Wilkins M.J."/>
            <person name="Karaoz U."/>
            <person name="Brodie E.L."/>
            <person name="Williams K.H."/>
            <person name="Hubbard S.S."/>
            <person name="Banfield J.F."/>
        </authorList>
    </citation>
    <scope>NUCLEOTIDE SEQUENCE [LARGE SCALE GENOMIC DNA]</scope>
</reference>
<sequence length="125" mass="14628">MATKFDSEAFYERLVVFAQNCQKIIFELPKSEYNREYGKQLIRSSASPGSNYIEALEALGRKDFVHRLRVCRKETRESIYWLRLILEANPSYEEVVIKCKTLINEGGEIIKILTTSILTLERKNY</sequence>
<gene>
    <name evidence="1" type="ORF">A2V97_03430</name>
</gene>
<name>A0A1F7XNE6_9BACT</name>
<organism evidence="1 2">
    <name type="scientific">Candidatus Woesebacteria bacterium RBG_16_42_24</name>
    <dbReference type="NCBI Taxonomy" id="1802485"/>
    <lineage>
        <taxon>Bacteria</taxon>
        <taxon>Candidatus Woeseibacteriota</taxon>
    </lineage>
</organism>
<dbReference type="InterPro" id="IPR036583">
    <property type="entry name" value="23S_rRNA_IVS_sf"/>
</dbReference>